<accession>A0A5B7JA46</accession>
<gene>
    <name evidence="2" type="ORF">E2C01_089925</name>
</gene>
<comment type="caution">
    <text evidence="2">The sequence shown here is derived from an EMBL/GenBank/DDBJ whole genome shotgun (WGS) entry which is preliminary data.</text>
</comment>
<keyword evidence="3" id="KW-1185">Reference proteome</keyword>
<evidence type="ECO:0000256" key="1">
    <source>
        <dbReference type="SAM" id="SignalP"/>
    </source>
</evidence>
<proteinExistence type="predicted"/>
<organism evidence="2 3">
    <name type="scientific">Portunus trituberculatus</name>
    <name type="common">Swimming crab</name>
    <name type="synonym">Neptunus trituberculatus</name>
    <dbReference type="NCBI Taxonomy" id="210409"/>
    <lineage>
        <taxon>Eukaryota</taxon>
        <taxon>Metazoa</taxon>
        <taxon>Ecdysozoa</taxon>
        <taxon>Arthropoda</taxon>
        <taxon>Crustacea</taxon>
        <taxon>Multicrustacea</taxon>
        <taxon>Malacostraca</taxon>
        <taxon>Eumalacostraca</taxon>
        <taxon>Eucarida</taxon>
        <taxon>Decapoda</taxon>
        <taxon>Pleocyemata</taxon>
        <taxon>Brachyura</taxon>
        <taxon>Eubrachyura</taxon>
        <taxon>Portunoidea</taxon>
        <taxon>Portunidae</taxon>
        <taxon>Portuninae</taxon>
        <taxon>Portunus</taxon>
    </lineage>
</organism>
<sequence length="126" mass="13858">MRKQYGQVRDRLSGNLQPALDLKEFLLLLFLLTSLSASLAGQGAAIHHLPTAAPHFFQLPPVRLLCYTCPSRLLSTPTLLSPPSPVTSTPCQQVHNICPVIGYTDPESTEIFLPHATLRLTYNHTA</sequence>
<name>A0A5B7JA46_PORTR</name>
<feature type="chain" id="PRO_5022849338" evidence="1">
    <location>
        <begin position="41"/>
        <end position="126"/>
    </location>
</feature>
<evidence type="ECO:0000313" key="3">
    <source>
        <dbReference type="Proteomes" id="UP000324222"/>
    </source>
</evidence>
<dbReference type="AlphaFoldDB" id="A0A5B7JA46"/>
<reference evidence="2 3" key="1">
    <citation type="submission" date="2019-05" db="EMBL/GenBank/DDBJ databases">
        <title>Another draft genome of Portunus trituberculatus and its Hox gene families provides insights of decapod evolution.</title>
        <authorList>
            <person name="Jeong J.-H."/>
            <person name="Song I."/>
            <person name="Kim S."/>
            <person name="Choi T."/>
            <person name="Kim D."/>
            <person name="Ryu S."/>
            <person name="Kim W."/>
        </authorList>
    </citation>
    <scope>NUCLEOTIDE SEQUENCE [LARGE SCALE GENOMIC DNA]</scope>
    <source>
        <tissue evidence="2">Muscle</tissue>
    </source>
</reference>
<dbReference type="Proteomes" id="UP000324222">
    <property type="component" value="Unassembled WGS sequence"/>
</dbReference>
<protein>
    <submittedName>
        <fullName evidence="2">Uncharacterized protein</fullName>
    </submittedName>
</protein>
<dbReference type="EMBL" id="VSRR010099734">
    <property type="protein sequence ID" value="MPC94741.1"/>
    <property type="molecule type" value="Genomic_DNA"/>
</dbReference>
<evidence type="ECO:0000313" key="2">
    <source>
        <dbReference type="EMBL" id="MPC94741.1"/>
    </source>
</evidence>
<keyword evidence="1" id="KW-0732">Signal</keyword>
<feature type="signal peptide" evidence="1">
    <location>
        <begin position="1"/>
        <end position="40"/>
    </location>
</feature>